<dbReference type="EMBL" id="LLXH01003424">
    <property type="protein sequence ID" value="PKC54244.1"/>
    <property type="molecule type" value="Genomic_DNA"/>
</dbReference>
<dbReference type="AlphaFoldDB" id="A0A2N0NM55"/>
<reference evidence="2 5" key="2">
    <citation type="submission" date="2017-09" db="EMBL/GenBank/DDBJ databases">
        <title>Extensive intraspecific genome diversity in a model arbuscular mycorrhizal fungus.</title>
        <authorList>
            <person name="Chen E.C."/>
            <person name="Morin E."/>
            <person name="Beaudet D."/>
            <person name="Noel J."/>
            <person name="Ndikumana S."/>
            <person name="Charron P."/>
            <person name="St-Onge C."/>
            <person name="Giorgi J."/>
            <person name="Grigoriev I.V."/>
            <person name="Roux C."/>
            <person name="Martin F.M."/>
            <person name="Corradi N."/>
        </authorList>
    </citation>
    <scope>NUCLEOTIDE SEQUENCE [LARGE SCALE GENOMIC DNA]</scope>
    <source>
        <strain evidence="2 5">A5</strain>
    </source>
</reference>
<dbReference type="VEuPathDB" id="FungiDB:RhiirFUN_001198"/>
<reference evidence="3 4" key="3">
    <citation type="submission" date="2017-10" db="EMBL/GenBank/DDBJ databases">
        <title>Extensive intraspecific genome diversity in a model arbuscular mycorrhizal fungus.</title>
        <authorList>
            <person name="Chen E.C.H."/>
            <person name="Morin E."/>
            <person name="Baudet D."/>
            <person name="Noel J."/>
            <person name="Ndikumana S."/>
            <person name="Charron P."/>
            <person name="St-Onge C."/>
            <person name="Giorgi J."/>
            <person name="Grigoriev I.V."/>
            <person name="Roux C."/>
            <person name="Martin F.M."/>
            <person name="Corradi N."/>
        </authorList>
    </citation>
    <scope>NUCLEOTIDE SEQUENCE [LARGE SCALE GENOMIC DNA]</scope>
    <source>
        <strain evidence="3 4">A1</strain>
    </source>
</reference>
<feature type="non-terminal residue" evidence="2">
    <location>
        <position position="1"/>
    </location>
</feature>
<dbReference type="EMBL" id="LLXJ01004614">
    <property type="protein sequence ID" value="PKB95616.1"/>
    <property type="molecule type" value="Genomic_DNA"/>
</dbReference>
<protein>
    <submittedName>
        <fullName evidence="2">Uncharacterized protein</fullName>
    </submittedName>
</protein>
<reference evidence="3 4" key="4">
    <citation type="submission" date="2017-10" db="EMBL/GenBank/DDBJ databases">
        <title>Genome analyses suggest a sexual origin of heterokaryosis in a supposedly ancient asexual fungus.</title>
        <authorList>
            <person name="Corradi N."/>
            <person name="Sedzielewska K."/>
            <person name="Noel J."/>
            <person name="Charron P."/>
            <person name="Farinelli L."/>
            <person name="Marton T."/>
            <person name="Kruger M."/>
            <person name="Pelin A."/>
            <person name="Brachmann A."/>
            <person name="Corradi N."/>
        </authorList>
    </citation>
    <scope>NUCLEOTIDE SEQUENCE [LARGE SCALE GENOMIC DNA]</scope>
    <source>
        <strain evidence="3 4">A1</strain>
    </source>
</reference>
<name>A0A2N0NM55_9GLOM</name>
<dbReference type="VEuPathDB" id="FungiDB:FUN_023100"/>
<feature type="region of interest" description="Disordered" evidence="1">
    <location>
        <begin position="51"/>
        <end position="74"/>
    </location>
</feature>
<sequence>NWTVPVKKIYKSNRTYKKIGVVRVKQQLNAIKNSANQIDIFQKQFIYDSQKRPEQTNDEQTDEEILGESDHKRKTKRTKIEHFFPVRNNIQPDQRSFDNVNNDEELSGITLVPPDDNSNIQEQYHQLDGYVTPSPRSPMLNSTVELPRVKPKSTILVDIDNNPFIEKSDTILSIDDIPCDLTFENEVTTNDILIGETNVSLLFRNYQNKSLELARTKGLFVETNVHEILSLSSILLLTTNSHSNVMIDLFGSPSLDQIHQEFMPEQQIELDPKCESTFRKAIKMAMKQSCEDATNWFYGQLANENNLRENAGCTISDCLRTLPMSTIKNDHSETTHITNYLDRIMRGFFDDPNRHIVQWPNTALEESRARKFEGEVSPPSQKNKVFKNCNDLIRVGVFMKDCLDSAIDKGVDVKIIGFQCVDYKVDFYISDLVKGIYTMLHVGHTTFPASIKEMLSFVDEMELLLKVRKIFRESFNNLYTSLCHPSPPLAKASFKRDTLSTPKFRDLVSKTHNVNRICPFWFGRF</sequence>
<reference evidence="2 5" key="1">
    <citation type="submission" date="2016-04" db="EMBL/GenBank/DDBJ databases">
        <title>Genome analyses suggest a sexual origin of heterokaryosis in a supposedly ancient asexual fungus.</title>
        <authorList>
            <person name="Ropars J."/>
            <person name="Sedzielewska K."/>
            <person name="Noel J."/>
            <person name="Charron P."/>
            <person name="Farinelli L."/>
            <person name="Marton T."/>
            <person name="Kruger M."/>
            <person name="Pelin A."/>
            <person name="Brachmann A."/>
            <person name="Corradi N."/>
        </authorList>
    </citation>
    <scope>NUCLEOTIDE SEQUENCE [LARGE SCALE GENOMIC DNA]</scope>
    <source>
        <strain evidence="2 5">A5</strain>
    </source>
</reference>
<evidence type="ECO:0000313" key="3">
    <source>
        <dbReference type="EMBL" id="PKC54244.1"/>
    </source>
</evidence>
<feature type="compositionally biased region" description="Acidic residues" evidence="1">
    <location>
        <begin position="56"/>
        <end position="67"/>
    </location>
</feature>
<proteinExistence type="predicted"/>
<dbReference type="Proteomes" id="UP000232688">
    <property type="component" value="Unassembled WGS sequence"/>
</dbReference>
<comment type="caution">
    <text evidence="2">The sequence shown here is derived from an EMBL/GenBank/DDBJ whole genome shotgun (WGS) entry which is preliminary data.</text>
</comment>
<dbReference type="Proteomes" id="UP000232722">
    <property type="component" value="Unassembled WGS sequence"/>
</dbReference>
<evidence type="ECO:0000313" key="5">
    <source>
        <dbReference type="Proteomes" id="UP000232722"/>
    </source>
</evidence>
<evidence type="ECO:0000313" key="2">
    <source>
        <dbReference type="EMBL" id="PKB95616.1"/>
    </source>
</evidence>
<evidence type="ECO:0000256" key="1">
    <source>
        <dbReference type="SAM" id="MobiDB-lite"/>
    </source>
</evidence>
<accession>A0A2N0NM55</accession>
<evidence type="ECO:0000313" key="4">
    <source>
        <dbReference type="Proteomes" id="UP000232688"/>
    </source>
</evidence>
<organism evidence="2 5">
    <name type="scientific">Rhizophagus irregularis</name>
    <dbReference type="NCBI Taxonomy" id="588596"/>
    <lineage>
        <taxon>Eukaryota</taxon>
        <taxon>Fungi</taxon>
        <taxon>Fungi incertae sedis</taxon>
        <taxon>Mucoromycota</taxon>
        <taxon>Glomeromycotina</taxon>
        <taxon>Glomeromycetes</taxon>
        <taxon>Glomerales</taxon>
        <taxon>Glomeraceae</taxon>
        <taxon>Rhizophagus</taxon>
    </lineage>
</organism>
<dbReference type="VEuPathDB" id="FungiDB:RhiirA1_477698"/>
<gene>
    <name evidence="3" type="ORF">RhiirA1_477698</name>
    <name evidence="2" type="ORF">RhiirA5_436384</name>
</gene>